<dbReference type="GO" id="GO:0006338">
    <property type="term" value="P:chromatin remodeling"/>
    <property type="evidence" value="ECO:0007669"/>
    <property type="project" value="InterPro"/>
</dbReference>
<dbReference type="AlphaFoldDB" id="A0A2C5Z6C8"/>
<feature type="region of interest" description="Disordered" evidence="6">
    <location>
        <begin position="392"/>
        <end position="416"/>
    </location>
</feature>
<evidence type="ECO:0000256" key="5">
    <source>
        <dbReference type="ARBA" id="ARBA00023242"/>
    </source>
</evidence>
<keyword evidence="8" id="KW-1185">Reference proteome</keyword>
<name>A0A2C5Z6C8_9HYPO</name>
<protein>
    <submittedName>
        <fullName evidence="7">Uncharacterized protein</fullName>
    </submittedName>
</protein>
<dbReference type="OrthoDB" id="515064at2759"/>
<feature type="region of interest" description="Disordered" evidence="6">
    <location>
        <begin position="700"/>
        <end position="719"/>
    </location>
</feature>
<evidence type="ECO:0000256" key="2">
    <source>
        <dbReference type="ARBA" id="ARBA00010239"/>
    </source>
</evidence>
<sequence length="719" mass="80314">MASQSPDTTAAEPCGAAAGSAPGSAPGSGSGSGSHSGSSPVVSPDRDKAKASEAPDDSRAPVRTRETLDRLMVERYQRRDAASEEALGRQTQRMAELVQYSREVACDYQKLRREKQAAVVFGLGYNGFGNGYTEDPKQSSVARIVYPFQRTRPGRRSTNAFKYTRKDMLKQAEQHEELVPLRLDAEWDKYKLRDTFTWNLHERLVRVELFAAHLVEDMGLKPPADKPIYDQVVHQMHDQLNDFYPFVFSDDEALDPELPYSAYKNDEMRILVKLNITIGQHTLVDQFEWDINNPANSPEGFAAVMARDMSLSGEFTTAIAHCIREQTQLFTKGLYGVGHPFDGRPVDDADLVAAFLQSPLPSVFRPQQQAKEYAPCIYELSETDLERNEMVLSREQRRQKRSVNRRGGPQLPDLKDRQRTIRTLIVSSVLPGAATSIDDSRLYKRAAGTGRKRNLRDGDLSDSDESDDSAPESPAPSQLALGTARTRGMRGAASAAQQRMANLGRSETPELATVLHHHHETRTSRRFREETEEPAHLWVTLKVSRDKLRRLLKGDYRDLTAPAIPRTPSMPAPSPAQPIKPPLTPDVYPPGQLGRVPAPPPVPGQASPQAPPPPEWLVSALKELEKQYPNGDRFEAMMKYCCLDPKTQRPVQAQSVIDGAKYAWLPRIRCLDCTTKLYTPGPDMTAQKFETHLKWNGHREKVNQRLAAEAERDPPSAAP</sequence>
<evidence type="ECO:0000256" key="3">
    <source>
        <dbReference type="ARBA" id="ARBA00023015"/>
    </source>
</evidence>
<keyword evidence="3" id="KW-0805">Transcription regulation</keyword>
<evidence type="ECO:0000313" key="7">
    <source>
        <dbReference type="EMBL" id="PHH75272.1"/>
    </source>
</evidence>
<evidence type="ECO:0000256" key="6">
    <source>
        <dbReference type="SAM" id="MobiDB-lite"/>
    </source>
</evidence>
<dbReference type="Pfam" id="PF04855">
    <property type="entry name" value="SNF5"/>
    <property type="match status" value="1"/>
</dbReference>
<comment type="similarity">
    <text evidence="2">Belongs to the SNF5 family.</text>
</comment>
<evidence type="ECO:0000256" key="1">
    <source>
        <dbReference type="ARBA" id="ARBA00004123"/>
    </source>
</evidence>
<dbReference type="EMBL" id="NJEU01000381">
    <property type="protein sequence ID" value="PHH75272.1"/>
    <property type="molecule type" value="Genomic_DNA"/>
</dbReference>
<accession>A0A2C5Z6C8</accession>
<feature type="compositionally biased region" description="Low complexity" evidence="6">
    <location>
        <begin position="15"/>
        <end position="25"/>
    </location>
</feature>
<feature type="compositionally biased region" description="Basic and acidic residues" evidence="6">
    <location>
        <begin position="44"/>
        <end position="68"/>
    </location>
</feature>
<comment type="caution">
    <text evidence="7">The sequence shown here is derived from an EMBL/GenBank/DDBJ whole genome shotgun (WGS) entry which is preliminary data.</text>
</comment>
<keyword evidence="5" id="KW-0539">Nucleus</keyword>
<dbReference type="PANTHER" id="PTHR10019">
    <property type="entry name" value="SNF5"/>
    <property type="match status" value="1"/>
</dbReference>
<dbReference type="InterPro" id="IPR006939">
    <property type="entry name" value="SNF5"/>
</dbReference>
<dbReference type="GO" id="GO:0000228">
    <property type="term" value="C:nuclear chromosome"/>
    <property type="evidence" value="ECO:0007669"/>
    <property type="project" value="InterPro"/>
</dbReference>
<comment type="subcellular location">
    <subcellularLocation>
        <location evidence="1">Nucleus</location>
    </subcellularLocation>
</comment>
<gene>
    <name evidence="7" type="ORF">CDD82_4520</name>
</gene>
<feature type="region of interest" description="Disordered" evidence="6">
    <location>
        <begin position="449"/>
        <end position="489"/>
    </location>
</feature>
<feature type="compositionally biased region" description="Acidic residues" evidence="6">
    <location>
        <begin position="460"/>
        <end position="470"/>
    </location>
</feature>
<feature type="compositionally biased region" description="Pro residues" evidence="6">
    <location>
        <begin position="597"/>
        <end position="615"/>
    </location>
</feature>
<evidence type="ECO:0000256" key="4">
    <source>
        <dbReference type="ARBA" id="ARBA00023163"/>
    </source>
</evidence>
<reference evidence="7 8" key="1">
    <citation type="submission" date="2017-06" db="EMBL/GenBank/DDBJ databases">
        <title>Ant-infecting Ophiocordyceps genomes reveal a high diversity of potential behavioral manipulation genes and a possible major role for enterotoxins.</title>
        <authorList>
            <person name="De Bekker C."/>
            <person name="Evans H.C."/>
            <person name="Brachmann A."/>
            <person name="Hughes D.P."/>
        </authorList>
    </citation>
    <scope>NUCLEOTIDE SEQUENCE [LARGE SCALE GENOMIC DNA]</scope>
    <source>
        <strain evidence="7 8">1348a</strain>
    </source>
</reference>
<organism evidence="7 8">
    <name type="scientific">Ophiocordyceps australis</name>
    <dbReference type="NCBI Taxonomy" id="1399860"/>
    <lineage>
        <taxon>Eukaryota</taxon>
        <taxon>Fungi</taxon>
        <taxon>Dikarya</taxon>
        <taxon>Ascomycota</taxon>
        <taxon>Pezizomycotina</taxon>
        <taxon>Sordariomycetes</taxon>
        <taxon>Hypocreomycetidae</taxon>
        <taxon>Hypocreales</taxon>
        <taxon>Ophiocordycipitaceae</taxon>
        <taxon>Ophiocordyceps</taxon>
    </lineage>
</organism>
<feature type="region of interest" description="Disordered" evidence="6">
    <location>
        <begin position="560"/>
        <end position="615"/>
    </location>
</feature>
<proteinExistence type="inferred from homology"/>
<evidence type="ECO:0000313" key="8">
    <source>
        <dbReference type="Proteomes" id="UP000224854"/>
    </source>
</evidence>
<dbReference type="Proteomes" id="UP000224854">
    <property type="component" value="Unassembled WGS sequence"/>
</dbReference>
<feature type="compositionally biased region" description="Pro residues" evidence="6">
    <location>
        <begin position="568"/>
        <end position="588"/>
    </location>
</feature>
<keyword evidence="4" id="KW-0804">Transcription</keyword>
<feature type="region of interest" description="Disordered" evidence="6">
    <location>
        <begin position="1"/>
        <end position="68"/>
    </location>
</feature>